<dbReference type="PANTHER" id="PTHR21183:SF18">
    <property type="entry name" value="LARGE RIBOSOMAL SUBUNIT PROTEIN UL29M"/>
    <property type="match status" value="1"/>
</dbReference>
<dbReference type="InterPro" id="IPR038340">
    <property type="entry name" value="MRP-L47_sf"/>
</dbReference>
<dbReference type="PANTHER" id="PTHR21183">
    <property type="entry name" value="RIBOSOMAL PROTEIN L47, MITOCHONDRIAL-RELATED"/>
    <property type="match status" value="1"/>
</dbReference>
<dbReference type="STRING" id="94128.A0A2A3EK22"/>
<dbReference type="InterPro" id="IPR010729">
    <property type="entry name" value="Ribosomal_uL29_mit"/>
</dbReference>
<dbReference type="GO" id="GO:0003735">
    <property type="term" value="F:structural constituent of ribosome"/>
    <property type="evidence" value="ECO:0007669"/>
    <property type="project" value="InterPro"/>
</dbReference>
<comment type="subcellular location">
    <subcellularLocation>
        <location evidence="1">Mitochondrion</location>
    </subcellularLocation>
</comment>
<organism evidence="7 8">
    <name type="scientific">Apis cerana cerana</name>
    <name type="common">Oriental honeybee</name>
    <dbReference type="NCBI Taxonomy" id="94128"/>
    <lineage>
        <taxon>Eukaryota</taxon>
        <taxon>Metazoa</taxon>
        <taxon>Ecdysozoa</taxon>
        <taxon>Arthropoda</taxon>
        <taxon>Hexapoda</taxon>
        <taxon>Insecta</taxon>
        <taxon>Pterygota</taxon>
        <taxon>Neoptera</taxon>
        <taxon>Endopterygota</taxon>
        <taxon>Hymenoptera</taxon>
        <taxon>Apocrita</taxon>
        <taxon>Aculeata</taxon>
        <taxon>Apoidea</taxon>
        <taxon>Anthophila</taxon>
        <taxon>Apidae</taxon>
        <taxon>Apis</taxon>
    </lineage>
</organism>
<reference evidence="7 8" key="1">
    <citation type="submission" date="2014-07" db="EMBL/GenBank/DDBJ databases">
        <title>Genomic and transcriptomic analysis on Apis cerana provide comprehensive insights into honey bee biology.</title>
        <authorList>
            <person name="Diao Q."/>
            <person name="Sun L."/>
            <person name="Zheng H."/>
            <person name="Zheng H."/>
            <person name="Xu S."/>
            <person name="Wang S."/>
            <person name="Zeng Z."/>
            <person name="Hu F."/>
            <person name="Su S."/>
            <person name="Wu J."/>
        </authorList>
    </citation>
    <scope>NUCLEOTIDE SEQUENCE [LARGE SCALE GENOMIC DNA]</scope>
    <source>
        <tissue evidence="7">Pupae without intestine</tissue>
    </source>
</reference>
<sequence length="268" mass="32226">MAAFTKAMQVSKGVNNVTKLFTNLTLSQNVNSISIPIFIPRMPTFQCAFIHTTFKNNDLMEFFDDPKNWEKDKIRIGRSWRKDELRLKSNEELHKLWFVLLKERNMLLTMEEVYKQEWKYFPNPERIDKVEDSMSNLESVVRERNRAYHMLEIGTTGERPAELKYNVLGIRSLYRLRQYSIPKYMNSTWHKKHQFGYGGYAVRKFLRLYREKLWNEKRKLRNRQNNQVASLIRIFPNLDIEAVKEQYPLANIEKIKRSRKADGHYIHD</sequence>
<evidence type="ECO:0000256" key="3">
    <source>
        <dbReference type="ARBA" id="ARBA00022980"/>
    </source>
</evidence>
<dbReference type="GO" id="GO:0032543">
    <property type="term" value="P:mitochondrial translation"/>
    <property type="evidence" value="ECO:0007669"/>
    <property type="project" value="TreeGrafter"/>
</dbReference>
<keyword evidence="8" id="KW-1185">Reference proteome</keyword>
<evidence type="ECO:0000256" key="2">
    <source>
        <dbReference type="ARBA" id="ARBA00009254"/>
    </source>
</evidence>
<proteinExistence type="inferred from homology"/>
<dbReference type="Proteomes" id="UP000242457">
    <property type="component" value="Unassembled WGS sequence"/>
</dbReference>
<evidence type="ECO:0000256" key="6">
    <source>
        <dbReference type="ARBA" id="ARBA00035289"/>
    </source>
</evidence>
<protein>
    <recommendedName>
        <fullName evidence="6">Large ribosomal subunit protein uL29m</fullName>
    </recommendedName>
</protein>
<name>A0A2A3EK22_APICC</name>
<evidence type="ECO:0000313" key="8">
    <source>
        <dbReference type="Proteomes" id="UP000242457"/>
    </source>
</evidence>
<dbReference type="EMBL" id="KZ288222">
    <property type="protein sequence ID" value="PBC32048.1"/>
    <property type="molecule type" value="Genomic_DNA"/>
</dbReference>
<dbReference type="GO" id="GO:0005762">
    <property type="term" value="C:mitochondrial large ribosomal subunit"/>
    <property type="evidence" value="ECO:0007669"/>
    <property type="project" value="TreeGrafter"/>
</dbReference>
<keyword evidence="4" id="KW-0496">Mitochondrion</keyword>
<dbReference type="AlphaFoldDB" id="A0A2A3EK22"/>
<evidence type="ECO:0000313" key="7">
    <source>
        <dbReference type="EMBL" id="PBC32048.1"/>
    </source>
</evidence>
<dbReference type="OrthoDB" id="270763at2759"/>
<accession>A0A2A3EK22</accession>
<evidence type="ECO:0000256" key="5">
    <source>
        <dbReference type="ARBA" id="ARBA00023274"/>
    </source>
</evidence>
<gene>
    <name evidence="7" type="ORF">APICC_05557</name>
</gene>
<evidence type="ECO:0000256" key="1">
    <source>
        <dbReference type="ARBA" id="ARBA00004173"/>
    </source>
</evidence>
<dbReference type="Pfam" id="PF06984">
    <property type="entry name" value="MRP-L47"/>
    <property type="match status" value="1"/>
</dbReference>
<comment type="similarity">
    <text evidence="2">Belongs to the universal ribosomal protein uL29 family.</text>
</comment>
<keyword evidence="5" id="KW-0687">Ribonucleoprotein</keyword>
<dbReference type="Gene3D" id="6.10.330.20">
    <property type="match status" value="1"/>
</dbReference>
<keyword evidence="3 7" id="KW-0689">Ribosomal protein</keyword>
<evidence type="ECO:0000256" key="4">
    <source>
        <dbReference type="ARBA" id="ARBA00023128"/>
    </source>
</evidence>